<dbReference type="SUPFAM" id="SSF47203">
    <property type="entry name" value="Acyl-CoA dehydrogenase C-terminal domain-like"/>
    <property type="match status" value="1"/>
</dbReference>
<dbReference type="Gene3D" id="2.40.110.10">
    <property type="entry name" value="Butyryl-CoA Dehydrogenase, subunit A, domain 2"/>
    <property type="match status" value="1"/>
</dbReference>
<dbReference type="InterPro" id="IPR037069">
    <property type="entry name" value="AcylCoA_DH/ox_N_sf"/>
</dbReference>
<evidence type="ECO:0000256" key="3">
    <source>
        <dbReference type="ARBA" id="ARBA00022630"/>
    </source>
</evidence>
<dbReference type="PANTHER" id="PTHR43884">
    <property type="entry name" value="ACYL-COA DEHYDROGENASE"/>
    <property type="match status" value="1"/>
</dbReference>
<feature type="region of interest" description="Disordered" evidence="6">
    <location>
        <begin position="69"/>
        <end position="89"/>
    </location>
</feature>
<dbReference type="InterPro" id="IPR036250">
    <property type="entry name" value="AcylCo_DH-like_C"/>
</dbReference>
<evidence type="ECO:0000259" key="8">
    <source>
        <dbReference type="Pfam" id="PF02770"/>
    </source>
</evidence>
<dbReference type="InterPro" id="IPR013786">
    <property type="entry name" value="AcylCoA_DH/ox_N"/>
</dbReference>
<evidence type="ECO:0000259" key="9">
    <source>
        <dbReference type="Pfam" id="PF02771"/>
    </source>
</evidence>
<dbReference type="Proteomes" id="UP000250347">
    <property type="component" value="Unassembled WGS sequence"/>
</dbReference>
<dbReference type="Pfam" id="PF00441">
    <property type="entry name" value="Acyl-CoA_dh_1"/>
    <property type="match status" value="1"/>
</dbReference>
<sequence length="421" mass="45760">MIEWSETDLMVRDAVRQFVDKEIRPHLDELETGDMSPYPIARKLFSQFGLDAMAAESVKKMLDRERAKLNGTAAAEESSEKPDGSSGFGGGAQGSMIAVLVSEIARVSIGLLSTASVSLGLGAATIASRGTLAQKERWLPELMTLEKIAAWAITEPDSGSDAFGGMKTYVKRDGDDYILNGQKTFITNGPCADVLIVYAKLAEDTAGDSDPRNRRVLVFVLDAGMPGLTQGKPFKKMGMMSSPTGELFFDNVRLGPDRLLGESEQHTDGDGRDSARANFAAERIGIAMMALGIINECHRLCVDYAKSRTLWGRNIGQFQLIQLKLAKMEIARMNVQNMVFHTIERQQAGKPLTLAEASAIKLYSSEAATEVAMEAVQLFGGNGYMAEYRVEQLARDAKSLMIYAGSNEVQVTHIAKGLLAD</sequence>
<dbReference type="PROSITE" id="PS00072">
    <property type="entry name" value="ACYL_COA_DH_1"/>
    <property type="match status" value="1"/>
</dbReference>
<dbReference type="SUPFAM" id="SSF56645">
    <property type="entry name" value="Acyl-CoA dehydrogenase NM domain-like"/>
    <property type="match status" value="1"/>
</dbReference>
<proteinExistence type="inferred from homology"/>
<evidence type="ECO:0000259" key="7">
    <source>
        <dbReference type="Pfam" id="PF00441"/>
    </source>
</evidence>
<dbReference type="EMBL" id="QMEU01000038">
    <property type="protein sequence ID" value="RAU94462.1"/>
    <property type="molecule type" value="Genomic_DNA"/>
</dbReference>
<feature type="domain" description="Acyl-CoA oxidase/dehydrogenase middle" evidence="8">
    <location>
        <begin position="150"/>
        <end position="252"/>
    </location>
</feature>
<dbReference type="InterPro" id="IPR006089">
    <property type="entry name" value="Acyl-CoA_DH_CS"/>
</dbReference>
<evidence type="ECO:0000256" key="5">
    <source>
        <dbReference type="RuleBase" id="RU362125"/>
    </source>
</evidence>
<accession>A0A329KIB6</accession>
<dbReference type="Pfam" id="PF02771">
    <property type="entry name" value="Acyl-CoA_dh_N"/>
    <property type="match status" value="1"/>
</dbReference>
<reference evidence="10 11" key="1">
    <citation type="submission" date="2018-06" db="EMBL/GenBank/DDBJ databases">
        <title>NTM in soil in Japan.</title>
        <authorList>
            <person name="Ohya K."/>
        </authorList>
    </citation>
    <scope>NUCLEOTIDE SEQUENCE [LARGE SCALE GENOMIC DNA]</scope>
    <source>
        <strain evidence="10 11">GF76</strain>
    </source>
</reference>
<keyword evidence="3 5" id="KW-0285">Flavoprotein</keyword>
<protein>
    <submittedName>
        <fullName evidence="10">Acyl-CoA dehydrogenase</fullName>
    </submittedName>
</protein>
<dbReference type="Gene3D" id="1.10.540.10">
    <property type="entry name" value="Acyl-CoA dehydrogenase/oxidase, N-terminal domain"/>
    <property type="match status" value="1"/>
</dbReference>
<dbReference type="InterPro" id="IPR009075">
    <property type="entry name" value="AcylCo_DH/oxidase_C"/>
</dbReference>
<evidence type="ECO:0000256" key="4">
    <source>
        <dbReference type="ARBA" id="ARBA00022827"/>
    </source>
</evidence>
<comment type="similarity">
    <text evidence="2 5">Belongs to the acyl-CoA dehydrogenase family.</text>
</comment>
<evidence type="ECO:0000256" key="6">
    <source>
        <dbReference type="SAM" id="MobiDB-lite"/>
    </source>
</evidence>
<comment type="caution">
    <text evidence="10">The sequence shown here is derived from an EMBL/GenBank/DDBJ whole genome shotgun (WGS) entry which is preliminary data.</text>
</comment>
<organism evidence="10 11">
    <name type="scientific">Mycobacterium colombiense</name>
    <dbReference type="NCBI Taxonomy" id="339268"/>
    <lineage>
        <taxon>Bacteria</taxon>
        <taxon>Bacillati</taxon>
        <taxon>Actinomycetota</taxon>
        <taxon>Actinomycetes</taxon>
        <taxon>Mycobacteriales</taxon>
        <taxon>Mycobacteriaceae</taxon>
        <taxon>Mycobacterium</taxon>
        <taxon>Mycobacterium avium complex (MAC)</taxon>
    </lineage>
</organism>
<comment type="cofactor">
    <cofactor evidence="1 5">
        <name>FAD</name>
        <dbReference type="ChEBI" id="CHEBI:57692"/>
    </cofactor>
</comment>
<dbReference type="InterPro" id="IPR006091">
    <property type="entry name" value="Acyl-CoA_Oxase/DH_mid-dom"/>
</dbReference>
<evidence type="ECO:0000313" key="11">
    <source>
        <dbReference type="Proteomes" id="UP000250347"/>
    </source>
</evidence>
<keyword evidence="5" id="KW-0560">Oxidoreductase</keyword>
<dbReference type="Pfam" id="PF02770">
    <property type="entry name" value="Acyl-CoA_dh_M"/>
    <property type="match status" value="1"/>
</dbReference>
<feature type="domain" description="Acyl-CoA dehydrogenase/oxidase N-terminal" evidence="9">
    <location>
        <begin position="90"/>
        <end position="144"/>
    </location>
</feature>
<dbReference type="GO" id="GO:0003995">
    <property type="term" value="F:acyl-CoA dehydrogenase activity"/>
    <property type="evidence" value="ECO:0007669"/>
    <property type="project" value="InterPro"/>
</dbReference>
<dbReference type="PANTHER" id="PTHR43884:SF12">
    <property type="entry name" value="ISOVALERYL-COA DEHYDROGENASE, MITOCHONDRIAL-RELATED"/>
    <property type="match status" value="1"/>
</dbReference>
<keyword evidence="4 5" id="KW-0274">FAD</keyword>
<dbReference type="InterPro" id="IPR046373">
    <property type="entry name" value="Acyl-CoA_Oxase/DH_mid-dom_sf"/>
</dbReference>
<dbReference type="GO" id="GO:0050660">
    <property type="term" value="F:flavin adenine dinucleotide binding"/>
    <property type="evidence" value="ECO:0007669"/>
    <property type="project" value="InterPro"/>
</dbReference>
<dbReference type="AlphaFoldDB" id="A0A329KIB6"/>
<name>A0A329KIB6_9MYCO</name>
<evidence type="ECO:0000313" key="10">
    <source>
        <dbReference type="EMBL" id="RAU94462.1"/>
    </source>
</evidence>
<gene>
    <name evidence="10" type="ORF">DQP58_14330</name>
</gene>
<evidence type="ECO:0000256" key="2">
    <source>
        <dbReference type="ARBA" id="ARBA00009347"/>
    </source>
</evidence>
<evidence type="ECO:0000256" key="1">
    <source>
        <dbReference type="ARBA" id="ARBA00001974"/>
    </source>
</evidence>
<dbReference type="RefSeq" id="WP_112708999.1">
    <property type="nucleotide sequence ID" value="NZ_QMEU01000038.1"/>
</dbReference>
<feature type="domain" description="Acyl-CoA dehydrogenase/oxidase C-terminal" evidence="7">
    <location>
        <begin position="269"/>
        <end position="419"/>
    </location>
</feature>
<dbReference type="InterPro" id="IPR009100">
    <property type="entry name" value="AcylCoA_DH/oxidase_NM_dom_sf"/>
</dbReference>
<dbReference type="Gene3D" id="1.20.140.10">
    <property type="entry name" value="Butyryl-CoA Dehydrogenase, subunit A, domain 3"/>
    <property type="match status" value="1"/>
</dbReference>